<evidence type="ECO:0000256" key="7">
    <source>
        <dbReference type="ARBA" id="ARBA00023136"/>
    </source>
</evidence>
<keyword evidence="11" id="KW-1185">Reference proteome</keyword>
<feature type="transmembrane region" description="Helical" evidence="8">
    <location>
        <begin position="283"/>
        <end position="302"/>
    </location>
</feature>
<dbReference type="PANTHER" id="PTHR33908">
    <property type="entry name" value="MANNOSYLTRANSFERASE YKCB-RELATED"/>
    <property type="match status" value="1"/>
</dbReference>
<accession>D6YSS5</accession>
<dbReference type="GO" id="GO:0016763">
    <property type="term" value="F:pentosyltransferase activity"/>
    <property type="evidence" value="ECO:0007669"/>
    <property type="project" value="TreeGrafter"/>
</dbReference>
<proteinExistence type="predicted"/>
<comment type="subcellular location">
    <subcellularLocation>
        <location evidence="1">Cell membrane</location>
        <topology evidence="1">Multi-pass membrane protein</topology>
    </subcellularLocation>
</comment>
<evidence type="ECO:0000313" key="11">
    <source>
        <dbReference type="Proteomes" id="UP000001505"/>
    </source>
</evidence>
<dbReference type="OrthoDB" id="8933800at2"/>
<evidence type="ECO:0000256" key="1">
    <source>
        <dbReference type="ARBA" id="ARBA00004651"/>
    </source>
</evidence>
<name>D6YSS5_WADCW</name>
<evidence type="ECO:0000259" key="9">
    <source>
        <dbReference type="Pfam" id="PF13231"/>
    </source>
</evidence>
<dbReference type="HOGENOM" id="CLU_016165_3_0_0"/>
<keyword evidence="6 8" id="KW-1133">Transmembrane helix</keyword>
<dbReference type="GO" id="GO:0009103">
    <property type="term" value="P:lipopolysaccharide biosynthetic process"/>
    <property type="evidence" value="ECO:0007669"/>
    <property type="project" value="UniProtKB-ARBA"/>
</dbReference>
<feature type="transmembrane region" description="Helical" evidence="8">
    <location>
        <begin position="175"/>
        <end position="194"/>
    </location>
</feature>
<dbReference type="InterPro" id="IPR038731">
    <property type="entry name" value="RgtA/B/C-like"/>
</dbReference>
<dbReference type="Proteomes" id="UP000001505">
    <property type="component" value="Chromosome"/>
</dbReference>
<dbReference type="EMBL" id="CP001928">
    <property type="protein sequence ID" value="ADI39120.1"/>
    <property type="molecule type" value="Genomic_DNA"/>
</dbReference>
<evidence type="ECO:0000256" key="2">
    <source>
        <dbReference type="ARBA" id="ARBA00022475"/>
    </source>
</evidence>
<feature type="transmembrane region" description="Helical" evidence="8">
    <location>
        <begin position="140"/>
        <end position="163"/>
    </location>
</feature>
<dbReference type="GO" id="GO:0005886">
    <property type="term" value="C:plasma membrane"/>
    <property type="evidence" value="ECO:0007669"/>
    <property type="project" value="UniProtKB-SubCell"/>
</dbReference>
<evidence type="ECO:0000256" key="6">
    <source>
        <dbReference type="ARBA" id="ARBA00022989"/>
    </source>
</evidence>
<keyword evidence="3" id="KW-0328">Glycosyltransferase</keyword>
<reference evidence="10 11" key="1">
    <citation type="journal article" date="2010" name="PLoS ONE">
        <title>The Waddlia genome: a window into chlamydial biology.</title>
        <authorList>
            <person name="Bertelli C."/>
            <person name="Collyn F."/>
            <person name="Croxatto A."/>
            <person name="Ruckert C."/>
            <person name="Polkinghorne A."/>
            <person name="Kebbi-Beghdadi C."/>
            <person name="Goesmann A."/>
            <person name="Vaughan L."/>
            <person name="Greub G."/>
        </authorList>
    </citation>
    <scope>NUCLEOTIDE SEQUENCE [LARGE SCALE GENOMIC DNA]</scope>
    <source>
        <strain evidence="11">ATCC VR-1470 / WSU 86-1044</strain>
    </source>
</reference>
<dbReference type="eggNOG" id="COG1807">
    <property type="taxonomic scope" value="Bacteria"/>
</dbReference>
<keyword evidence="5 8" id="KW-0812">Transmembrane</keyword>
<keyword evidence="4 10" id="KW-0808">Transferase</keyword>
<organism evidence="10 11">
    <name type="scientific">Waddlia chondrophila (strain ATCC VR-1470 / WSU 86-1044)</name>
    <dbReference type="NCBI Taxonomy" id="716544"/>
    <lineage>
        <taxon>Bacteria</taxon>
        <taxon>Pseudomonadati</taxon>
        <taxon>Chlamydiota</taxon>
        <taxon>Chlamydiia</taxon>
        <taxon>Parachlamydiales</taxon>
        <taxon>Waddliaceae</taxon>
        <taxon>Waddlia</taxon>
    </lineage>
</organism>
<gene>
    <name evidence="10" type="ordered locus">wcw_1781</name>
</gene>
<evidence type="ECO:0000256" key="8">
    <source>
        <dbReference type="SAM" id="Phobius"/>
    </source>
</evidence>
<feature type="transmembrane region" description="Helical" evidence="8">
    <location>
        <begin position="99"/>
        <end position="120"/>
    </location>
</feature>
<dbReference type="KEGG" id="wch:wcw_1781"/>
<keyword evidence="2" id="KW-1003">Cell membrane</keyword>
<evidence type="ECO:0000256" key="3">
    <source>
        <dbReference type="ARBA" id="ARBA00022676"/>
    </source>
</evidence>
<dbReference type="AlphaFoldDB" id="D6YSS5"/>
<keyword evidence="7 8" id="KW-0472">Membrane</keyword>
<feature type="transmembrane region" description="Helical" evidence="8">
    <location>
        <begin position="309"/>
        <end position="332"/>
    </location>
</feature>
<feature type="transmembrane region" description="Helical" evidence="8">
    <location>
        <begin position="67"/>
        <end position="87"/>
    </location>
</feature>
<evidence type="ECO:0000256" key="5">
    <source>
        <dbReference type="ARBA" id="ARBA00022692"/>
    </source>
</evidence>
<dbReference type="InterPro" id="IPR050297">
    <property type="entry name" value="LipidA_mod_glycosyltrf_83"/>
</dbReference>
<dbReference type="PANTHER" id="PTHR33908:SF11">
    <property type="entry name" value="MEMBRANE PROTEIN"/>
    <property type="match status" value="1"/>
</dbReference>
<sequence length="481" mass="54784">MRRLCLFLGVKALFALFFIHSGLLGLGPDEAQYWTWSKALDWGYYSKPPGIAWQIWMGTQIFGDTELGVRFMAVVLNFLIPIAIYFLAKSCRLSESAAFWAAIAFAFSPLGILGSLLATTDGGLVLFWTLGCLMIVQGRVLLLGFVIACGALFKWPIYLLWVFVPFFRKMRSLKLLWGVAISLLGLLPSVIWNWQHDWATFQHVFNTMKGGHAHTASSGNFWDFVGAQAALISPILFILLILAVISLFRRLDEMRPSLLFCGAVTAILLLIYSLMAIKQKMQGNWVVFAYPTGFVLLSWYALERAKKWLIGGVVLSVILTVVALWLPFSGWLPYKMNPFKHNLAWERMEEALLEAGYNPKNDFLFSDKYQMSSLLSFYSPEKKRAYFLNLQGVRKNQFSYWPSMADEQLNQNGYYVAAENFPHLEQLDPKQHVERLSPYFSTIDLARIVPLIKQDGKVVKALLIVRCRGYRGQEPKDLALY</sequence>
<dbReference type="RefSeq" id="WP_013182822.1">
    <property type="nucleotide sequence ID" value="NC_014225.1"/>
</dbReference>
<dbReference type="Pfam" id="PF13231">
    <property type="entry name" value="PMT_2"/>
    <property type="match status" value="1"/>
</dbReference>
<feature type="transmembrane region" description="Helical" evidence="8">
    <location>
        <begin position="224"/>
        <end position="245"/>
    </location>
</feature>
<evidence type="ECO:0000256" key="4">
    <source>
        <dbReference type="ARBA" id="ARBA00022679"/>
    </source>
</evidence>
<feature type="transmembrane region" description="Helical" evidence="8">
    <location>
        <begin position="257"/>
        <end position="277"/>
    </location>
</feature>
<evidence type="ECO:0000313" key="10">
    <source>
        <dbReference type="EMBL" id="ADI39120.1"/>
    </source>
</evidence>
<protein>
    <submittedName>
        <fullName evidence="10">Putative Undecaprenyl phosphate-alpha-4-amino-4-deoxy-L-arabinose arabinosyl transferase</fullName>
    </submittedName>
</protein>
<feature type="domain" description="Glycosyltransferase RgtA/B/C/D-like" evidence="9">
    <location>
        <begin position="46"/>
        <end position="192"/>
    </location>
</feature>
<dbReference type="STRING" id="716544.wcw_1781"/>